<reference evidence="1" key="2">
    <citation type="submission" date="2020-09" db="EMBL/GenBank/DDBJ databases">
        <authorList>
            <person name="Sun Q."/>
            <person name="Ohkuma M."/>
        </authorList>
    </citation>
    <scope>NUCLEOTIDE SEQUENCE</scope>
    <source>
        <strain evidence="1">JCM 18487</strain>
    </source>
</reference>
<name>A0A917K9P4_9BACL</name>
<dbReference type="EMBL" id="BMOY01000017">
    <property type="protein sequence ID" value="GGJ05565.1"/>
    <property type="molecule type" value="Genomic_DNA"/>
</dbReference>
<reference evidence="1" key="1">
    <citation type="journal article" date="2014" name="Int. J. Syst. Evol. Microbiol.">
        <title>Complete genome sequence of Corynebacterium casei LMG S-19264T (=DSM 44701T), isolated from a smear-ripened cheese.</title>
        <authorList>
            <consortium name="US DOE Joint Genome Institute (JGI-PGF)"/>
            <person name="Walter F."/>
            <person name="Albersmeier A."/>
            <person name="Kalinowski J."/>
            <person name="Ruckert C."/>
        </authorList>
    </citation>
    <scope>NUCLEOTIDE SEQUENCE</scope>
    <source>
        <strain evidence="1">JCM 18487</strain>
    </source>
</reference>
<evidence type="ECO:0000313" key="1">
    <source>
        <dbReference type="EMBL" id="GGJ05565.1"/>
    </source>
</evidence>
<proteinExistence type="predicted"/>
<comment type="caution">
    <text evidence="1">The sequence shown here is derived from an EMBL/GenBank/DDBJ whole genome shotgun (WGS) entry which is preliminary data.</text>
</comment>
<evidence type="ECO:0008006" key="3">
    <source>
        <dbReference type="Google" id="ProtNLM"/>
    </source>
</evidence>
<keyword evidence="2" id="KW-1185">Reference proteome</keyword>
<dbReference type="SUPFAM" id="SSF56420">
    <property type="entry name" value="Peptide deformylase"/>
    <property type="match status" value="1"/>
</dbReference>
<protein>
    <recommendedName>
        <fullName evidence="3">Peptide deformylase</fullName>
    </recommendedName>
</protein>
<dbReference type="AlphaFoldDB" id="A0A917K9P4"/>
<dbReference type="InterPro" id="IPR036821">
    <property type="entry name" value="Peptide_deformylase_sf"/>
</dbReference>
<dbReference type="RefSeq" id="WP_268238324.1">
    <property type="nucleotide sequence ID" value="NZ_BMOY01000017.1"/>
</dbReference>
<dbReference type="Gene3D" id="3.90.45.10">
    <property type="entry name" value="Peptide deformylase"/>
    <property type="match status" value="1"/>
</dbReference>
<organism evidence="1 2">
    <name type="scientific">Alicyclobacillus cellulosilyticus</name>
    <dbReference type="NCBI Taxonomy" id="1003997"/>
    <lineage>
        <taxon>Bacteria</taxon>
        <taxon>Bacillati</taxon>
        <taxon>Bacillota</taxon>
        <taxon>Bacilli</taxon>
        <taxon>Bacillales</taxon>
        <taxon>Alicyclobacillaceae</taxon>
        <taxon>Alicyclobacillus</taxon>
    </lineage>
</organism>
<sequence length="41" mass="4621">MSVRDIIVGEESSVLRQPAAPVTRFDDELARLVDDLFDTML</sequence>
<evidence type="ECO:0000313" key="2">
    <source>
        <dbReference type="Proteomes" id="UP000637695"/>
    </source>
</evidence>
<accession>A0A917K9P4</accession>
<dbReference type="Proteomes" id="UP000637695">
    <property type="component" value="Unassembled WGS sequence"/>
</dbReference>
<gene>
    <name evidence="1" type="ORF">GCM10010885_13380</name>
</gene>